<dbReference type="SUPFAM" id="SSF51735">
    <property type="entry name" value="NAD(P)-binding Rossmann-fold domains"/>
    <property type="match status" value="1"/>
</dbReference>
<name>A0ABS7EZ77_9PROT</name>
<dbReference type="CDD" id="cd05233">
    <property type="entry name" value="SDR_c"/>
    <property type="match status" value="1"/>
</dbReference>
<evidence type="ECO:0000313" key="2">
    <source>
        <dbReference type="EMBL" id="MBW8268668.1"/>
    </source>
</evidence>
<sequence length="259" mass="26592">MRLAGKIGIVTAAGSGMGRAGAVRFAREGASVAVVDLDAAAAEAVAGAIAAAGGQALALAGDLREDGFARDIVRRTVARFGGLDFVWNHVGHPGPAAVEGVDMEEFALALDLNLRTVLVTTAEAIPHLRARGGGSLLYTASTSGLVGSPNSPVYSMAKFGVVGFVRSLAKRLAPEGIRVNAICPGPIDTPMLRVFVKRPDQQTPAGQTVEDLVRRRASQVPFGRPGRPEEVANAALFLLSDEASYVSGVALPVDGAATA</sequence>
<proteinExistence type="inferred from homology"/>
<dbReference type="Proteomes" id="UP001519924">
    <property type="component" value="Unassembled WGS sequence"/>
</dbReference>
<accession>A0ABS7EZ77</accession>
<dbReference type="RefSeq" id="WP_220116167.1">
    <property type="nucleotide sequence ID" value="NZ_JAHZUY010000005.1"/>
</dbReference>
<comment type="caution">
    <text evidence="2">The sequence shown here is derived from an EMBL/GenBank/DDBJ whole genome shotgun (WGS) entry which is preliminary data.</text>
</comment>
<keyword evidence="3" id="KW-1185">Reference proteome</keyword>
<dbReference type="PANTHER" id="PTHR42760">
    <property type="entry name" value="SHORT-CHAIN DEHYDROGENASES/REDUCTASES FAMILY MEMBER"/>
    <property type="match status" value="1"/>
</dbReference>
<comment type="similarity">
    <text evidence="1">Belongs to the short-chain dehydrogenases/reductases (SDR) family.</text>
</comment>
<evidence type="ECO:0000256" key="1">
    <source>
        <dbReference type="ARBA" id="ARBA00006484"/>
    </source>
</evidence>
<dbReference type="InterPro" id="IPR036291">
    <property type="entry name" value="NAD(P)-bd_dom_sf"/>
</dbReference>
<evidence type="ECO:0000313" key="3">
    <source>
        <dbReference type="Proteomes" id="UP001519924"/>
    </source>
</evidence>
<dbReference type="Pfam" id="PF13561">
    <property type="entry name" value="adh_short_C2"/>
    <property type="match status" value="1"/>
</dbReference>
<reference evidence="2 3" key="1">
    <citation type="submission" date="2021-08" db="EMBL/GenBank/DDBJ databases">
        <title>Caldovatus sediminis gen. nov., sp. nov., a moderately thermophilic bacterium isolated from a hot spring.</title>
        <authorList>
            <person name="Hu C.-J."/>
            <person name="Li W.-J."/>
            <person name="Xian W.-D."/>
        </authorList>
    </citation>
    <scope>NUCLEOTIDE SEQUENCE [LARGE SCALE GENOMIC DNA]</scope>
    <source>
        <strain evidence="2 3">SYSU G05006</strain>
    </source>
</reference>
<dbReference type="InterPro" id="IPR002347">
    <property type="entry name" value="SDR_fam"/>
</dbReference>
<protein>
    <submittedName>
        <fullName evidence="2">SDR family oxidoreductase</fullName>
    </submittedName>
</protein>
<dbReference type="PROSITE" id="PS00061">
    <property type="entry name" value="ADH_SHORT"/>
    <property type="match status" value="1"/>
</dbReference>
<dbReference type="EMBL" id="JAHZUY010000005">
    <property type="protein sequence ID" value="MBW8268668.1"/>
    <property type="molecule type" value="Genomic_DNA"/>
</dbReference>
<gene>
    <name evidence="2" type="ORF">K1J50_04135</name>
</gene>
<dbReference type="InterPro" id="IPR020904">
    <property type="entry name" value="Sc_DH/Rdtase_CS"/>
</dbReference>
<organism evidence="2 3">
    <name type="scientific">Caldovatus aquaticus</name>
    <dbReference type="NCBI Taxonomy" id="2865671"/>
    <lineage>
        <taxon>Bacteria</taxon>
        <taxon>Pseudomonadati</taxon>
        <taxon>Pseudomonadota</taxon>
        <taxon>Alphaproteobacteria</taxon>
        <taxon>Acetobacterales</taxon>
        <taxon>Roseomonadaceae</taxon>
        <taxon>Caldovatus</taxon>
    </lineage>
</organism>
<dbReference type="Gene3D" id="3.40.50.720">
    <property type="entry name" value="NAD(P)-binding Rossmann-like Domain"/>
    <property type="match status" value="1"/>
</dbReference>
<dbReference type="PRINTS" id="PR00081">
    <property type="entry name" value="GDHRDH"/>
</dbReference>